<reference evidence="2" key="1">
    <citation type="submission" date="2015-12" db="EMBL/GenBank/DDBJ databases">
        <authorList>
            <person name="Tikhonova T.V."/>
            <person name="Pavlov A.R."/>
            <person name="Beletsky A.V."/>
            <person name="Mardanov A.V."/>
            <person name="Sorokin D.Y."/>
            <person name="Ravin N.V."/>
            <person name="Popov V.O."/>
        </authorList>
    </citation>
    <scope>NUCLEOTIDE SEQUENCE</scope>
    <source>
        <strain evidence="2">DSM 14787</strain>
    </source>
</reference>
<feature type="compositionally biased region" description="Basic and acidic residues" evidence="1">
    <location>
        <begin position="36"/>
        <end position="46"/>
    </location>
</feature>
<name>L0DXV4_THIND</name>
<dbReference type="PATRIC" id="fig|1255043.3.peg.2786"/>
<organism evidence="2 3">
    <name type="scientific">Thioalkalivibrio nitratireducens (strain DSM 14787 / UNIQEM 213 / ALEN2)</name>
    <dbReference type="NCBI Taxonomy" id="1255043"/>
    <lineage>
        <taxon>Bacteria</taxon>
        <taxon>Pseudomonadati</taxon>
        <taxon>Pseudomonadota</taxon>
        <taxon>Gammaproteobacteria</taxon>
        <taxon>Chromatiales</taxon>
        <taxon>Ectothiorhodospiraceae</taxon>
        <taxon>Thioalkalivibrio</taxon>
    </lineage>
</organism>
<protein>
    <submittedName>
        <fullName evidence="2">Uncharacterized protein</fullName>
    </submittedName>
</protein>
<dbReference type="KEGG" id="tni:TVNIR_2761"/>
<dbReference type="AlphaFoldDB" id="L0DXV4"/>
<dbReference type="Proteomes" id="UP000010809">
    <property type="component" value="Chromosome"/>
</dbReference>
<evidence type="ECO:0000313" key="3">
    <source>
        <dbReference type="Proteomes" id="UP000010809"/>
    </source>
</evidence>
<accession>L0DXV4</accession>
<dbReference type="STRING" id="1255043.TVNIR_2761"/>
<proteinExistence type="predicted"/>
<feature type="region of interest" description="Disordered" evidence="1">
    <location>
        <begin position="1"/>
        <end position="57"/>
    </location>
</feature>
<dbReference type="EMBL" id="CP003989">
    <property type="protein sequence ID" value="AGA34399.1"/>
    <property type="molecule type" value="Genomic_DNA"/>
</dbReference>
<evidence type="ECO:0000256" key="1">
    <source>
        <dbReference type="SAM" id="MobiDB-lite"/>
    </source>
</evidence>
<dbReference type="HOGENOM" id="CLU_1805293_0_0_6"/>
<sequence>MPPLVVGRSGPRRRGRPCGELAGGEDPPAHRAPASRMEHPHAKSVPDRSGPLSQLPGPCVWSRRCAERRFTGPERNRLFQAGTRRCRLAPEIPPHDAPQLCWHGSRYVLVTATNAVCWSPIARNAKRPPVLFRSTLSTWRSQQ</sequence>
<evidence type="ECO:0000313" key="2">
    <source>
        <dbReference type="EMBL" id="AGA34399.1"/>
    </source>
</evidence>
<gene>
    <name evidence="2" type="ordered locus">TVNIR_2761</name>
</gene>
<keyword evidence="3" id="KW-1185">Reference proteome</keyword>